<dbReference type="InterPro" id="IPR001611">
    <property type="entry name" value="Leu-rich_rpt"/>
</dbReference>
<dbReference type="Pfam" id="PF13516">
    <property type="entry name" value="LRR_6"/>
    <property type="match status" value="3"/>
</dbReference>
<protein>
    <recommendedName>
        <fullName evidence="3">Pyrin domain-containing protein</fullName>
    </recommendedName>
</protein>
<dbReference type="EMBL" id="JAERUA010000019">
    <property type="protein sequence ID" value="KAI1886768.1"/>
    <property type="molecule type" value="Genomic_DNA"/>
</dbReference>
<name>A0A8T3CWE6_9TELE</name>
<dbReference type="PROSITE" id="PS50824">
    <property type="entry name" value="DAPIN"/>
    <property type="match status" value="1"/>
</dbReference>
<feature type="domain" description="Pyrin" evidence="3">
    <location>
        <begin position="40"/>
        <end position="129"/>
    </location>
</feature>
<dbReference type="SUPFAM" id="SSF52047">
    <property type="entry name" value="RNI-like"/>
    <property type="match status" value="1"/>
</dbReference>
<dbReference type="InterPro" id="IPR004020">
    <property type="entry name" value="DAPIN"/>
</dbReference>
<dbReference type="CDD" id="cd08321">
    <property type="entry name" value="Pyrin_ASC-like"/>
    <property type="match status" value="1"/>
</dbReference>
<dbReference type="PANTHER" id="PTHR24106">
    <property type="entry name" value="NACHT, LRR AND CARD DOMAINS-CONTAINING"/>
    <property type="match status" value="1"/>
</dbReference>
<dbReference type="OrthoDB" id="120976at2759"/>
<dbReference type="InterPro" id="IPR051261">
    <property type="entry name" value="NLR"/>
</dbReference>
<dbReference type="AlphaFoldDB" id="A0A8T3CWE6"/>
<evidence type="ECO:0000313" key="5">
    <source>
        <dbReference type="Proteomes" id="UP000829720"/>
    </source>
</evidence>
<dbReference type="SUPFAM" id="SSF47986">
    <property type="entry name" value="DEATH domain"/>
    <property type="match status" value="1"/>
</dbReference>
<organism evidence="4 5">
    <name type="scientific">Albula goreensis</name>
    <dbReference type="NCBI Taxonomy" id="1534307"/>
    <lineage>
        <taxon>Eukaryota</taxon>
        <taxon>Metazoa</taxon>
        <taxon>Chordata</taxon>
        <taxon>Craniata</taxon>
        <taxon>Vertebrata</taxon>
        <taxon>Euteleostomi</taxon>
        <taxon>Actinopterygii</taxon>
        <taxon>Neopterygii</taxon>
        <taxon>Teleostei</taxon>
        <taxon>Albuliformes</taxon>
        <taxon>Albulidae</taxon>
        <taxon>Albula</taxon>
    </lineage>
</organism>
<dbReference type="Pfam" id="PF02758">
    <property type="entry name" value="PYRIN"/>
    <property type="match status" value="1"/>
</dbReference>
<dbReference type="InterPro" id="IPR011029">
    <property type="entry name" value="DEATH-like_dom_sf"/>
</dbReference>
<keyword evidence="2" id="KW-0677">Repeat</keyword>
<evidence type="ECO:0000259" key="3">
    <source>
        <dbReference type="PROSITE" id="PS50824"/>
    </source>
</evidence>
<evidence type="ECO:0000256" key="2">
    <source>
        <dbReference type="ARBA" id="ARBA00022737"/>
    </source>
</evidence>
<accession>A0A8T3CWE6</accession>
<reference evidence="4" key="1">
    <citation type="submission" date="2021-01" db="EMBL/GenBank/DDBJ databases">
        <authorList>
            <person name="Zahm M."/>
            <person name="Roques C."/>
            <person name="Cabau C."/>
            <person name="Klopp C."/>
            <person name="Donnadieu C."/>
            <person name="Jouanno E."/>
            <person name="Lampietro C."/>
            <person name="Louis A."/>
            <person name="Herpin A."/>
            <person name="Echchiki A."/>
            <person name="Berthelot C."/>
            <person name="Parey E."/>
            <person name="Roest-Crollius H."/>
            <person name="Braasch I."/>
            <person name="Postlethwait J."/>
            <person name="Bobe J."/>
            <person name="Montfort J."/>
            <person name="Bouchez O."/>
            <person name="Begum T."/>
            <person name="Mejri S."/>
            <person name="Adams A."/>
            <person name="Chen W.-J."/>
            <person name="Guiguen Y."/>
        </authorList>
    </citation>
    <scope>NUCLEOTIDE SEQUENCE</scope>
    <source>
        <tissue evidence="4">Blood</tissue>
    </source>
</reference>
<evidence type="ECO:0000313" key="4">
    <source>
        <dbReference type="EMBL" id="KAI1886768.1"/>
    </source>
</evidence>
<dbReference type="InterPro" id="IPR032675">
    <property type="entry name" value="LRR_dom_sf"/>
</dbReference>
<dbReference type="Proteomes" id="UP000829720">
    <property type="component" value="Unassembled WGS sequence"/>
</dbReference>
<proteinExistence type="predicted"/>
<comment type="caution">
    <text evidence="4">The sequence shown here is derived from an EMBL/GenBank/DDBJ whole genome shotgun (WGS) entry which is preliminary data.</text>
</comment>
<evidence type="ECO:0000256" key="1">
    <source>
        <dbReference type="ARBA" id="ARBA00022614"/>
    </source>
</evidence>
<sequence>MQFKKGSLKESCCCSVQWRSHSTAAPQSVLYTVLSAACTMDGVPSLLVDALEQLQEKEVKRFKWTLTHDIPEGFCCIPRGQLEKRDIMDMVDLMVDIYEEEGAVRITLHVLQKINQNNVAKWLEQQRENAMTCTPKGRHESCSSADLVKGVQGKLKSRLRKKYELVLGGCGLTCDCCQKLTSVVLSGTSKLIELNLSNNDLQDAGVTLFCAGLGDPQCTLEKLSLSLCGVRDDGCVQLSSALHSNPSHLRELDLSFNYPGEPALDLLSKIQTDPSFRLQTLLVDYNGVSRNKQRLLKYA</sequence>
<dbReference type="Gene3D" id="3.80.10.10">
    <property type="entry name" value="Ribonuclease Inhibitor"/>
    <property type="match status" value="1"/>
</dbReference>
<keyword evidence="5" id="KW-1185">Reference proteome</keyword>
<dbReference type="SMART" id="SM00368">
    <property type="entry name" value="LRR_RI"/>
    <property type="match status" value="3"/>
</dbReference>
<dbReference type="Gene3D" id="1.10.533.10">
    <property type="entry name" value="Death Domain, Fas"/>
    <property type="match status" value="1"/>
</dbReference>
<gene>
    <name evidence="4" type="ORF">AGOR_G00199200</name>
</gene>
<dbReference type="SMART" id="SM01289">
    <property type="entry name" value="PYRIN"/>
    <property type="match status" value="1"/>
</dbReference>
<keyword evidence="1" id="KW-0433">Leucine-rich repeat</keyword>